<evidence type="ECO:0000313" key="3">
    <source>
        <dbReference type="EMBL" id="SCZ65875.1"/>
    </source>
</evidence>
<evidence type="ECO:0000256" key="1">
    <source>
        <dbReference type="SAM" id="MobiDB-lite"/>
    </source>
</evidence>
<name>A0A1G5QVL0_9GAMM</name>
<feature type="region of interest" description="Disordered" evidence="1">
    <location>
        <begin position="158"/>
        <end position="180"/>
    </location>
</feature>
<feature type="transmembrane region" description="Helical" evidence="2">
    <location>
        <begin position="246"/>
        <end position="264"/>
    </location>
</feature>
<feature type="region of interest" description="Disordered" evidence="1">
    <location>
        <begin position="191"/>
        <end position="210"/>
    </location>
</feature>
<keyword evidence="4" id="KW-1185">Reference proteome</keyword>
<accession>A0A1G5QVL0</accession>
<dbReference type="AlphaFoldDB" id="A0A1G5QVL0"/>
<proteinExistence type="predicted"/>
<keyword evidence="2" id="KW-0812">Transmembrane</keyword>
<evidence type="ECO:0000313" key="4">
    <source>
        <dbReference type="Proteomes" id="UP000199648"/>
    </source>
</evidence>
<protein>
    <submittedName>
        <fullName evidence="3">Uncharacterized protein</fullName>
    </submittedName>
</protein>
<reference evidence="3 4" key="1">
    <citation type="submission" date="2016-10" db="EMBL/GenBank/DDBJ databases">
        <authorList>
            <person name="de Groot N.N."/>
        </authorList>
    </citation>
    <scope>NUCLEOTIDE SEQUENCE [LARGE SCALE GENOMIC DNA]</scope>
    <source>
        <strain evidence="3 4">HLD2</strain>
    </source>
</reference>
<evidence type="ECO:0000256" key="2">
    <source>
        <dbReference type="SAM" id="Phobius"/>
    </source>
</evidence>
<dbReference type="Proteomes" id="UP000199648">
    <property type="component" value="Unassembled WGS sequence"/>
</dbReference>
<keyword evidence="2" id="KW-0472">Membrane</keyword>
<organism evidence="3 4">
    <name type="scientific">Thiohalomonas denitrificans</name>
    <dbReference type="NCBI Taxonomy" id="415747"/>
    <lineage>
        <taxon>Bacteria</taxon>
        <taxon>Pseudomonadati</taxon>
        <taxon>Pseudomonadota</taxon>
        <taxon>Gammaproteobacteria</taxon>
        <taxon>Thiohalomonadales</taxon>
        <taxon>Thiohalomonadaceae</taxon>
        <taxon>Thiohalomonas</taxon>
    </lineage>
</organism>
<sequence>MAGVEEVQWIGTYLPLEIADKVSLVAGVLSQSRRLPGPAPSNSKQPAFDLHRLAKCLGPVPTAFRKWRYNCRGPRPQFLATSPTLMQPWARSISFTGLSTTGVGSASEYPFQKKILQEGQPQSVIGCLYQPLLHFSGCWDYFTQWSAVRERTAIPEKKKVKTGGRKLNPYEPHPTWHPGHEHIMTTWPRQTALGTSPDRHRQTAGSFRHRRQTSGISRRLAAGPCKNRYPTHFGCAGGGSHRVVTLPSWVVLHGITAWLVRYVLYRSARLWRILI</sequence>
<dbReference type="EMBL" id="FMWD01000010">
    <property type="protein sequence ID" value="SCZ65875.1"/>
    <property type="molecule type" value="Genomic_DNA"/>
</dbReference>
<gene>
    <name evidence="3" type="ORF">SAMN03097708_02894</name>
</gene>
<keyword evidence="2" id="KW-1133">Transmembrane helix</keyword>